<feature type="region of interest" description="Disordered" evidence="1">
    <location>
        <begin position="96"/>
        <end position="162"/>
    </location>
</feature>
<gene>
    <name evidence="2" type="ORF">MENT_LOCUS58178</name>
</gene>
<comment type="caution">
    <text evidence="2">The sequence shown here is derived from an EMBL/GenBank/DDBJ whole genome shotgun (WGS) entry which is preliminary data.</text>
</comment>
<evidence type="ECO:0000313" key="2">
    <source>
        <dbReference type="EMBL" id="CAD2204433.1"/>
    </source>
</evidence>
<proteinExistence type="predicted"/>
<reference evidence="2 3" key="1">
    <citation type="submission" date="2020-08" db="EMBL/GenBank/DDBJ databases">
        <authorList>
            <person name="Koutsovoulos G."/>
            <person name="Danchin GJ E."/>
        </authorList>
    </citation>
    <scope>NUCLEOTIDE SEQUENCE [LARGE SCALE GENOMIC DNA]</scope>
</reference>
<sequence length="176" mass="20199">MDLDKIDFGDEKLSESEGTDKETETEEEMENRILDENDDIGESSEGDVEVRRDDFSDDEDEDLKSKKNRRRSHFHHFDGFGALRYEGLGRKRKAVTHFDPSNYAGTSGYSDDQGTSTSYGQHMDLEEFEDKNDGGGDNVDNEWLIDDDQMNDETGQQQQQVQTNEGILLEEWQQLG</sequence>
<evidence type="ECO:0000313" key="3">
    <source>
        <dbReference type="Proteomes" id="UP000580250"/>
    </source>
</evidence>
<dbReference type="OrthoDB" id="332390at2759"/>
<evidence type="ECO:0000256" key="1">
    <source>
        <dbReference type="SAM" id="MobiDB-lite"/>
    </source>
</evidence>
<organism evidence="2 3">
    <name type="scientific">Meloidogyne enterolobii</name>
    <name type="common">Root-knot nematode worm</name>
    <name type="synonym">Meloidogyne mayaguensis</name>
    <dbReference type="NCBI Taxonomy" id="390850"/>
    <lineage>
        <taxon>Eukaryota</taxon>
        <taxon>Metazoa</taxon>
        <taxon>Ecdysozoa</taxon>
        <taxon>Nematoda</taxon>
        <taxon>Chromadorea</taxon>
        <taxon>Rhabditida</taxon>
        <taxon>Tylenchina</taxon>
        <taxon>Tylenchomorpha</taxon>
        <taxon>Tylenchoidea</taxon>
        <taxon>Meloidogynidae</taxon>
        <taxon>Meloidogyninae</taxon>
        <taxon>Meloidogyne</taxon>
    </lineage>
</organism>
<dbReference type="Proteomes" id="UP000580250">
    <property type="component" value="Unassembled WGS sequence"/>
</dbReference>
<dbReference type="AlphaFoldDB" id="A0A6V7XYJ8"/>
<feature type="compositionally biased region" description="Basic and acidic residues" evidence="1">
    <location>
        <begin position="1"/>
        <end position="22"/>
    </location>
</feature>
<accession>A0A6V7XYJ8</accession>
<feature type="compositionally biased region" description="Acidic residues" evidence="1">
    <location>
        <begin position="139"/>
        <end position="151"/>
    </location>
</feature>
<protein>
    <submittedName>
        <fullName evidence="2">Uncharacterized protein</fullName>
    </submittedName>
</protein>
<feature type="compositionally biased region" description="Acidic residues" evidence="1">
    <location>
        <begin position="36"/>
        <end position="47"/>
    </location>
</feature>
<name>A0A6V7XYJ8_MELEN</name>
<feature type="compositionally biased region" description="Polar residues" evidence="1">
    <location>
        <begin position="103"/>
        <end position="120"/>
    </location>
</feature>
<feature type="region of interest" description="Disordered" evidence="1">
    <location>
        <begin position="1"/>
        <end position="71"/>
    </location>
</feature>
<dbReference type="EMBL" id="CAJEWN010002596">
    <property type="protein sequence ID" value="CAD2204433.1"/>
    <property type="molecule type" value="Genomic_DNA"/>
</dbReference>